<sequence>MDTTMHDSSGPAQRQVVATCSPLAQEQLALRPLAVTDVRLTGGPWARWQQANRAATIPHGLHWLEKDGVIDNFRRLWGESDAPRKGWVFCDSDLYKTLEAIGWDLAHGAHAPWDEAVTDAVGLLTKTQEGDGYLNTFVQAGLAGRWADLPRGHELYVGGHLIQAGIAHARVTGDERLLDIGRAFADLLVTEFGRDGRLTGTDGHPEIETALVELYRYTGVRAYLDLAEHLLDVRGHGLLGNGLFGPAYFQDDVPVRSRTEIVGHSVRALYLLAGVVDVYLETGEAALLEAAEAQWRSMVAGKTYLTGAVGSRFEGEAFGDAYELPPDLVYGETCAAIASVMVSWRLLLATGDGKYADLIERILHNAFAASTSADRTAFFYVNPMQRRKARPAPARGTKPLRTDAPGTRADWFDVACCPPNIMRTVASLTGYVATVDDGGVQLHQYLPATVAWDAGAVVRVQTEYPRTGTVTVVVDEAPGGSWALSLRVPSWARGGATVTVAGGETTAAAPDARGYHVVTRDWAAGDTVVLELPVEPRLTVPHPGVDAVRGCVAIERGPVVYCLEKPADAAAALPGELVDLTTVAIDPGSELVVVPAPQLGEDVLSIQVDGVEGADPAWDGAGWATLDEAPGPAGRPVTLTAIPYAVWANRGPSELRVWVPLAF</sequence>
<dbReference type="Proteomes" id="UP000542813">
    <property type="component" value="Unassembled WGS sequence"/>
</dbReference>
<proteinExistence type="predicted"/>
<dbReference type="EMBL" id="JACHMM010000001">
    <property type="protein sequence ID" value="MBB5788197.1"/>
    <property type="molecule type" value="Genomic_DNA"/>
</dbReference>
<reference evidence="4 5" key="1">
    <citation type="submission" date="2020-08" db="EMBL/GenBank/DDBJ databases">
        <title>Sequencing the genomes of 1000 actinobacteria strains.</title>
        <authorList>
            <person name="Klenk H.-P."/>
        </authorList>
    </citation>
    <scope>NUCLEOTIDE SEQUENCE [LARGE SCALE GENOMIC DNA]</scope>
    <source>
        <strain evidence="4 5">DSM 102122</strain>
    </source>
</reference>
<dbReference type="PANTHER" id="PTHR43465">
    <property type="entry name" value="DUF1680 DOMAIN PROTEIN (AFU_ORTHOLOGUE AFUA_1G08910)"/>
    <property type="match status" value="1"/>
</dbReference>
<dbReference type="Pfam" id="PF07944">
    <property type="entry name" value="Beta-AFase-like_GH127_cat"/>
    <property type="match status" value="1"/>
</dbReference>
<evidence type="ECO:0000259" key="2">
    <source>
        <dbReference type="Pfam" id="PF20736"/>
    </source>
</evidence>
<feature type="domain" description="Non-reducing end beta-L-arabinofuranosidase-like GH127 C-terminal" evidence="3">
    <location>
        <begin position="536"/>
        <end position="660"/>
    </location>
</feature>
<dbReference type="RefSeq" id="WP_221440962.1">
    <property type="nucleotide sequence ID" value="NZ_JACHMM010000001.1"/>
</dbReference>
<protein>
    <submittedName>
        <fullName evidence="4">DUF1680 family protein</fullName>
    </submittedName>
</protein>
<dbReference type="InterPro" id="IPR049046">
    <property type="entry name" value="Beta-AFase-like_GH127_middle"/>
</dbReference>
<organism evidence="4 5">
    <name type="scientific">Jiangella mangrovi</name>
    <dbReference type="NCBI Taxonomy" id="1524084"/>
    <lineage>
        <taxon>Bacteria</taxon>
        <taxon>Bacillati</taxon>
        <taxon>Actinomycetota</taxon>
        <taxon>Actinomycetes</taxon>
        <taxon>Jiangellales</taxon>
        <taxon>Jiangellaceae</taxon>
        <taxon>Jiangella</taxon>
    </lineage>
</organism>
<dbReference type="InterPro" id="IPR049049">
    <property type="entry name" value="Beta-AFase-like_GH127_C"/>
</dbReference>
<dbReference type="SUPFAM" id="SSF48208">
    <property type="entry name" value="Six-hairpin glycosidases"/>
    <property type="match status" value="1"/>
</dbReference>
<dbReference type="InterPro" id="IPR008928">
    <property type="entry name" value="6-hairpin_glycosidase_sf"/>
</dbReference>
<dbReference type="AlphaFoldDB" id="A0A7W9GQU2"/>
<comment type="caution">
    <text evidence="4">The sequence shown here is derived from an EMBL/GenBank/DDBJ whole genome shotgun (WGS) entry which is preliminary data.</text>
</comment>
<dbReference type="InterPro" id="IPR012878">
    <property type="entry name" value="Beta-AFase-like_GH127_cat"/>
</dbReference>
<evidence type="ECO:0000313" key="5">
    <source>
        <dbReference type="Proteomes" id="UP000542813"/>
    </source>
</evidence>
<gene>
    <name evidence="4" type="ORF">HD601_002772</name>
</gene>
<evidence type="ECO:0000259" key="1">
    <source>
        <dbReference type="Pfam" id="PF07944"/>
    </source>
</evidence>
<dbReference type="InterPro" id="IPR049174">
    <property type="entry name" value="Beta-AFase-like"/>
</dbReference>
<dbReference type="Pfam" id="PF20736">
    <property type="entry name" value="Glyco_hydro127M"/>
    <property type="match status" value="1"/>
</dbReference>
<evidence type="ECO:0000313" key="4">
    <source>
        <dbReference type="EMBL" id="MBB5788197.1"/>
    </source>
</evidence>
<keyword evidence="5" id="KW-1185">Reference proteome</keyword>
<dbReference type="GO" id="GO:0005975">
    <property type="term" value="P:carbohydrate metabolic process"/>
    <property type="evidence" value="ECO:0007669"/>
    <property type="project" value="InterPro"/>
</dbReference>
<dbReference type="PANTHER" id="PTHR43465:SF2">
    <property type="entry name" value="DUF1680 DOMAIN PROTEIN (AFU_ORTHOLOGUE AFUA_1G08910)"/>
    <property type="match status" value="1"/>
</dbReference>
<evidence type="ECO:0000259" key="3">
    <source>
        <dbReference type="Pfam" id="PF20737"/>
    </source>
</evidence>
<feature type="domain" description="Non-reducing end beta-L-arabinofuranosidase-like GH127 catalytic" evidence="1">
    <location>
        <begin position="37"/>
        <end position="429"/>
    </location>
</feature>
<accession>A0A7W9GQU2</accession>
<feature type="domain" description="Non-reducing end beta-L-arabinofuranosidase-like GH127 middle" evidence="2">
    <location>
        <begin position="440"/>
        <end position="533"/>
    </location>
</feature>
<dbReference type="Pfam" id="PF20737">
    <property type="entry name" value="Glyco_hydro127C"/>
    <property type="match status" value="1"/>
</dbReference>
<name>A0A7W9GQU2_9ACTN</name>